<dbReference type="Proteomes" id="UP000297595">
    <property type="component" value="Unassembled WGS sequence"/>
</dbReference>
<organism evidence="2 3">
    <name type="scientific">Orbilia oligospora</name>
    <name type="common">Nematode-trapping fungus</name>
    <name type="synonym">Arthrobotrys oligospora</name>
    <dbReference type="NCBI Taxonomy" id="2813651"/>
    <lineage>
        <taxon>Eukaryota</taxon>
        <taxon>Fungi</taxon>
        <taxon>Dikarya</taxon>
        <taxon>Ascomycota</taxon>
        <taxon>Pezizomycotina</taxon>
        <taxon>Orbiliomycetes</taxon>
        <taxon>Orbiliales</taxon>
        <taxon>Orbiliaceae</taxon>
        <taxon>Orbilia</taxon>
    </lineage>
</organism>
<feature type="region of interest" description="Disordered" evidence="1">
    <location>
        <begin position="28"/>
        <end position="88"/>
    </location>
</feature>
<feature type="region of interest" description="Disordered" evidence="1">
    <location>
        <begin position="106"/>
        <end position="127"/>
    </location>
</feature>
<accession>A0A8H2E449</accession>
<proteinExistence type="predicted"/>
<feature type="compositionally biased region" description="Polar residues" evidence="1">
    <location>
        <begin position="73"/>
        <end position="88"/>
    </location>
</feature>
<protein>
    <submittedName>
        <fullName evidence="2">Uncharacterized protein</fullName>
    </submittedName>
</protein>
<evidence type="ECO:0000313" key="3">
    <source>
        <dbReference type="Proteomes" id="UP000297595"/>
    </source>
</evidence>
<comment type="caution">
    <text evidence="2">The sequence shown here is derived from an EMBL/GenBank/DDBJ whole genome shotgun (WGS) entry which is preliminary data.</text>
</comment>
<gene>
    <name evidence="2" type="ORF">EYR41_006116</name>
</gene>
<feature type="compositionally biased region" description="Low complexity" evidence="1">
    <location>
        <begin position="48"/>
        <end position="61"/>
    </location>
</feature>
<evidence type="ECO:0000256" key="1">
    <source>
        <dbReference type="SAM" id="MobiDB-lite"/>
    </source>
</evidence>
<dbReference type="AlphaFoldDB" id="A0A8H2E449"/>
<dbReference type="EMBL" id="SOZJ01000003">
    <property type="protein sequence ID" value="TGJ70131.1"/>
    <property type="molecule type" value="Genomic_DNA"/>
</dbReference>
<sequence>MTESRPSGCRMWGLRQNLKQIFQKFIKRTRSNERPSESGDLHPYIRASSSSGTWGASKSSGRQVNEYEATSRPLEQTDPSMPGRNTTISSLATFEGASTIEMSDLNSDGEYQVPSHRSSALLPEPPHRDNITGFPRATSTICDCGFGYAHGETNCRESFRCYMDAFV</sequence>
<name>A0A8H2E449_ORBOL</name>
<evidence type="ECO:0000313" key="2">
    <source>
        <dbReference type="EMBL" id="TGJ70131.1"/>
    </source>
</evidence>
<feature type="compositionally biased region" description="Basic and acidic residues" evidence="1">
    <location>
        <begin position="30"/>
        <end position="40"/>
    </location>
</feature>
<reference evidence="2 3" key="1">
    <citation type="submission" date="2019-03" db="EMBL/GenBank/DDBJ databases">
        <title>Nematode-trapping fungi genome.</title>
        <authorList>
            <person name="Vidal-Diez De Ulzurrun G."/>
        </authorList>
    </citation>
    <scope>NUCLEOTIDE SEQUENCE [LARGE SCALE GENOMIC DNA]</scope>
    <source>
        <strain evidence="2 3">TWF154</strain>
    </source>
</reference>